<dbReference type="GO" id="GO:0005576">
    <property type="term" value="C:extracellular region"/>
    <property type="evidence" value="ECO:0007669"/>
    <property type="project" value="UniProtKB-SubCell"/>
</dbReference>
<comment type="subcellular location">
    <subcellularLocation>
        <location evidence="1">Membrane</location>
        <topology evidence="1">Lipid-anchor</topology>
        <topology evidence="1">GPI-anchor</topology>
    </subcellularLocation>
    <subcellularLocation>
        <location evidence="2">Secreted</location>
    </subcellularLocation>
</comment>
<gene>
    <name evidence="13" type="ORF">B0A50_05117</name>
</gene>
<dbReference type="EMBL" id="NAJL01000029">
    <property type="protein sequence ID" value="TKA26338.1"/>
    <property type="molecule type" value="Genomic_DNA"/>
</dbReference>
<feature type="region of interest" description="Disordered" evidence="10">
    <location>
        <begin position="265"/>
        <end position="291"/>
    </location>
</feature>
<keyword evidence="9" id="KW-0349">Heme</keyword>
<feature type="binding site" description="axial binding residue" evidence="9">
    <location>
        <position position="40"/>
    </location>
    <ligand>
        <name>heme</name>
        <dbReference type="ChEBI" id="CHEBI:30413"/>
    </ligand>
    <ligandPart>
        <name>Fe</name>
        <dbReference type="ChEBI" id="CHEBI:18248"/>
    </ligandPart>
</feature>
<feature type="disulfide bond" evidence="9">
    <location>
        <begin position="45"/>
        <end position="78"/>
    </location>
</feature>
<reference evidence="13 14" key="1">
    <citation type="submission" date="2017-03" db="EMBL/GenBank/DDBJ databases">
        <title>Genomes of endolithic fungi from Antarctica.</title>
        <authorList>
            <person name="Coleine C."/>
            <person name="Masonjones S."/>
            <person name="Stajich J.E."/>
        </authorList>
    </citation>
    <scope>NUCLEOTIDE SEQUENCE [LARGE SCALE GENOMIC DNA]</scope>
    <source>
        <strain evidence="13 14">CCFEE 6315</strain>
    </source>
</reference>
<evidence type="ECO:0000256" key="1">
    <source>
        <dbReference type="ARBA" id="ARBA00004589"/>
    </source>
</evidence>
<dbReference type="GO" id="GO:0046872">
    <property type="term" value="F:metal ion binding"/>
    <property type="evidence" value="ECO:0007669"/>
    <property type="project" value="UniProtKB-UniRule"/>
</dbReference>
<evidence type="ECO:0000256" key="4">
    <source>
        <dbReference type="ARBA" id="ARBA00022525"/>
    </source>
</evidence>
<feature type="chain" id="PRO_5020540956" description="CFEM domain-containing protein" evidence="11">
    <location>
        <begin position="17"/>
        <end position="327"/>
    </location>
</feature>
<protein>
    <recommendedName>
        <fullName evidence="12">CFEM domain-containing protein</fullName>
    </recommendedName>
</protein>
<dbReference type="Pfam" id="PF05730">
    <property type="entry name" value="CFEM"/>
    <property type="match status" value="1"/>
</dbReference>
<evidence type="ECO:0000256" key="11">
    <source>
        <dbReference type="SAM" id="SignalP"/>
    </source>
</evidence>
<evidence type="ECO:0000259" key="12">
    <source>
        <dbReference type="PROSITE" id="PS52012"/>
    </source>
</evidence>
<proteinExistence type="inferred from homology"/>
<evidence type="ECO:0000313" key="14">
    <source>
        <dbReference type="Proteomes" id="UP000308549"/>
    </source>
</evidence>
<organism evidence="13 14">
    <name type="scientific">Salinomyces thailandicus</name>
    <dbReference type="NCBI Taxonomy" id="706561"/>
    <lineage>
        <taxon>Eukaryota</taxon>
        <taxon>Fungi</taxon>
        <taxon>Dikarya</taxon>
        <taxon>Ascomycota</taxon>
        <taxon>Pezizomycotina</taxon>
        <taxon>Dothideomycetes</taxon>
        <taxon>Dothideomycetidae</taxon>
        <taxon>Mycosphaerellales</taxon>
        <taxon>Teratosphaeriaceae</taxon>
        <taxon>Salinomyces</taxon>
    </lineage>
</organism>
<evidence type="ECO:0000256" key="8">
    <source>
        <dbReference type="ARBA" id="ARBA00023288"/>
    </source>
</evidence>
<evidence type="ECO:0000256" key="6">
    <source>
        <dbReference type="ARBA" id="ARBA00022729"/>
    </source>
</evidence>
<sequence length="327" mass="31653">MRTAFALLAFLSVAFGLSIPGLPDCASNCVTSLGNCNQLDINCICSDTSLISGLACCVSKTCDSSDQEATIQFAQDLCSGSGVTDLPSSATCSATSLTGAAASAAATTGSAITLSSTGAAALSAGSTTETSDGNAPSGVQLDAQPPLIANANTALATTTDALVVEPDNEGYEAKVKRRIVPSASLPGPAESVSVTVATSISLTDPVQSISGNVTSSVSLPEPAQTVSVTVANTFTSNSTNATVTAVTSTLTSSVARSTTLASTVSSMAGSSSTATSSSAERSSGGSVVASSGAASSTSSSAGAALSQKQLDGAAFAAVGGLLGLVML</sequence>
<evidence type="ECO:0000256" key="7">
    <source>
        <dbReference type="ARBA" id="ARBA00023157"/>
    </source>
</evidence>
<comment type="caution">
    <text evidence="13">The sequence shown here is derived from an EMBL/GenBank/DDBJ whole genome shotgun (WGS) entry which is preliminary data.</text>
</comment>
<evidence type="ECO:0000256" key="5">
    <source>
        <dbReference type="ARBA" id="ARBA00022622"/>
    </source>
</evidence>
<comment type="similarity">
    <text evidence="3">Belongs to the RBT5 family.</text>
</comment>
<keyword evidence="6 11" id="KW-0732">Signal</keyword>
<dbReference type="Proteomes" id="UP000308549">
    <property type="component" value="Unassembled WGS sequence"/>
</dbReference>
<keyword evidence="7 9" id="KW-1015">Disulfide bond</keyword>
<evidence type="ECO:0000256" key="9">
    <source>
        <dbReference type="PROSITE-ProRule" id="PRU01356"/>
    </source>
</evidence>
<feature type="disulfide bond" evidence="9">
    <location>
        <begin position="36"/>
        <end position="43"/>
    </location>
</feature>
<keyword evidence="5" id="KW-0472">Membrane</keyword>
<feature type="domain" description="CFEM" evidence="12">
    <location>
        <begin position="1"/>
        <end position="106"/>
    </location>
</feature>
<evidence type="ECO:0000256" key="3">
    <source>
        <dbReference type="ARBA" id="ARBA00010031"/>
    </source>
</evidence>
<keyword evidence="8" id="KW-0449">Lipoprotein</keyword>
<keyword evidence="4" id="KW-0964">Secreted</keyword>
<keyword evidence="5" id="KW-0325">Glycoprotein</keyword>
<dbReference type="PROSITE" id="PS52012">
    <property type="entry name" value="CFEM"/>
    <property type="match status" value="1"/>
</dbReference>
<name>A0A4U0TVK8_9PEZI</name>
<feature type="signal peptide" evidence="11">
    <location>
        <begin position="1"/>
        <end position="16"/>
    </location>
</feature>
<dbReference type="InterPro" id="IPR008427">
    <property type="entry name" value="Extracellular_membr_CFEM_dom"/>
</dbReference>
<dbReference type="GO" id="GO:0098552">
    <property type="term" value="C:side of membrane"/>
    <property type="evidence" value="ECO:0007669"/>
    <property type="project" value="UniProtKB-KW"/>
</dbReference>
<dbReference type="AlphaFoldDB" id="A0A4U0TVK8"/>
<dbReference type="OrthoDB" id="3065412at2759"/>
<evidence type="ECO:0000313" key="13">
    <source>
        <dbReference type="EMBL" id="TKA26338.1"/>
    </source>
</evidence>
<dbReference type="SMART" id="SM00747">
    <property type="entry name" value="CFEM"/>
    <property type="match status" value="1"/>
</dbReference>
<accession>A0A4U0TVK8</accession>
<comment type="caution">
    <text evidence="9">Lacks conserved residue(s) required for the propagation of feature annotation.</text>
</comment>
<keyword evidence="14" id="KW-1185">Reference proteome</keyword>
<keyword evidence="9" id="KW-0408">Iron</keyword>
<keyword evidence="5" id="KW-0336">GPI-anchor</keyword>
<keyword evidence="9" id="KW-0479">Metal-binding</keyword>
<evidence type="ECO:0000256" key="2">
    <source>
        <dbReference type="ARBA" id="ARBA00004613"/>
    </source>
</evidence>
<evidence type="ECO:0000256" key="10">
    <source>
        <dbReference type="SAM" id="MobiDB-lite"/>
    </source>
</evidence>